<dbReference type="OrthoDB" id="9786494at2"/>
<dbReference type="PANTHER" id="PTHR39963:SF1">
    <property type="entry name" value="MNMC-LIKE METHYLTRANSFERASE DOMAIN-CONTAINING PROTEIN"/>
    <property type="match status" value="1"/>
</dbReference>
<dbReference type="SUPFAM" id="SSF53335">
    <property type="entry name" value="S-adenosyl-L-methionine-dependent methyltransferases"/>
    <property type="match status" value="1"/>
</dbReference>
<dbReference type="EMBL" id="CP032509">
    <property type="protein sequence ID" value="AZN71633.1"/>
    <property type="molecule type" value="Genomic_DNA"/>
</dbReference>
<keyword evidence="2" id="KW-0808">Transferase</keyword>
<dbReference type="PANTHER" id="PTHR39963">
    <property type="entry name" value="SLL0983 PROTEIN"/>
    <property type="match status" value="1"/>
</dbReference>
<dbReference type="GO" id="GO:0016645">
    <property type="term" value="F:oxidoreductase activity, acting on the CH-NH group of donors"/>
    <property type="evidence" value="ECO:0007669"/>
    <property type="project" value="InterPro"/>
</dbReference>
<organism evidence="2 3">
    <name type="scientific">Georhizobium profundi</name>
    <dbReference type="NCBI Taxonomy" id="2341112"/>
    <lineage>
        <taxon>Bacteria</taxon>
        <taxon>Pseudomonadati</taxon>
        <taxon>Pseudomonadota</taxon>
        <taxon>Alphaproteobacteria</taxon>
        <taxon>Hyphomicrobiales</taxon>
        <taxon>Rhizobiaceae</taxon>
        <taxon>Georhizobium</taxon>
    </lineage>
</organism>
<dbReference type="GO" id="GO:0004808">
    <property type="term" value="F:tRNA (5-methylaminomethyl-2-thiouridylate)(34)-methyltransferase activity"/>
    <property type="evidence" value="ECO:0007669"/>
    <property type="project" value="InterPro"/>
</dbReference>
<dbReference type="GO" id="GO:0032259">
    <property type="term" value="P:methylation"/>
    <property type="evidence" value="ECO:0007669"/>
    <property type="project" value="UniProtKB-KW"/>
</dbReference>
<dbReference type="Pfam" id="PF05430">
    <property type="entry name" value="Methyltransf_30"/>
    <property type="match status" value="1"/>
</dbReference>
<dbReference type="InterPro" id="IPR008471">
    <property type="entry name" value="MnmC-like_methylTransf"/>
</dbReference>
<evidence type="ECO:0000313" key="3">
    <source>
        <dbReference type="Proteomes" id="UP000268192"/>
    </source>
</evidence>
<dbReference type="InterPro" id="IPR029063">
    <property type="entry name" value="SAM-dependent_MTases_sf"/>
</dbReference>
<keyword evidence="2" id="KW-0489">Methyltransferase</keyword>
<gene>
    <name evidence="2" type="ORF">D5400_10410</name>
</gene>
<name>A0A3S9B3X6_9HYPH</name>
<dbReference type="AlphaFoldDB" id="A0A3S9B3X6"/>
<dbReference type="RefSeq" id="WP_126009943.1">
    <property type="nucleotide sequence ID" value="NZ_CP032509.1"/>
</dbReference>
<dbReference type="NCBIfam" id="NF033855">
    <property type="entry name" value="tRNA_MNMC2"/>
    <property type="match status" value="1"/>
</dbReference>
<dbReference type="Gene3D" id="3.40.50.150">
    <property type="entry name" value="Vaccinia Virus protein VP39"/>
    <property type="match status" value="1"/>
</dbReference>
<accession>A0A3S9B3X6</accession>
<protein>
    <submittedName>
        <fullName evidence="2">5-methylaminomethyl-2-thiouridine methyltransferase</fullName>
    </submittedName>
</protein>
<dbReference type="KEGG" id="abaw:D5400_10410"/>
<evidence type="ECO:0000259" key="1">
    <source>
        <dbReference type="Pfam" id="PF05430"/>
    </source>
</evidence>
<proteinExistence type="predicted"/>
<feature type="domain" description="MnmC-like methyltransferase" evidence="1">
    <location>
        <begin position="109"/>
        <end position="231"/>
    </location>
</feature>
<dbReference type="InterPro" id="IPR047785">
    <property type="entry name" value="tRNA_MNMC2"/>
</dbReference>
<keyword evidence="3" id="KW-1185">Reference proteome</keyword>
<evidence type="ECO:0000313" key="2">
    <source>
        <dbReference type="EMBL" id="AZN71633.1"/>
    </source>
</evidence>
<sequence>MGEEGEDAIVWHEGDMPFSTRFGDHFYSRENGLAETRHVFIAGNRLLERWQEQNHFAIAELGFGTGLNMLTTWQAWKAQRRSGQDLTFTSFEKFPLDGETLNRALANWPELADEVAALVAVWPKPKPLEDLVVDLDDGVRLQLLIGDAAERLTAWDGPADAWYLDGFAPARNPDMWSPDLLGAVFEKTKPGGTFATYAAAGFVRRNLQAAGFTVDRLPGHGMKREMLAGTRTS</sequence>
<reference evidence="2 3" key="1">
    <citation type="submission" date="2018-09" db="EMBL/GenBank/DDBJ databases">
        <title>Marinorhizobium profundi gen. nov., sp. nov., isolated from a deep-sea sediment sample from the New Britain Trench and proposal of Marinorhizobiaceae fam. nov. in the order Rhizobiales of the class Alphaproteobacteria.</title>
        <authorList>
            <person name="Cao J."/>
        </authorList>
    </citation>
    <scope>NUCLEOTIDE SEQUENCE [LARGE SCALE GENOMIC DNA]</scope>
    <source>
        <strain evidence="2 3">WS11</strain>
    </source>
</reference>
<dbReference type="Proteomes" id="UP000268192">
    <property type="component" value="Chromosome"/>
</dbReference>